<dbReference type="OrthoDB" id="429145at2759"/>
<evidence type="ECO:0000313" key="3">
    <source>
        <dbReference type="Proteomes" id="UP000595437"/>
    </source>
</evidence>
<dbReference type="InterPro" id="IPR001148">
    <property type="entry name" value="CA_dom"/>
</dbReference>
<reference evidence="3" key="1">
    <citation type="submission" date="2021-01" db="EMBL/GenBank/DDBJ databases">
        <title>Caligus Genome Assembly.</title>
        <authorList>
            <person name="Gallardo-Escarate C."/>
        </authorList>
    </citation>
    <scope>NUCLEOTIDE SEQUENCE [LARGE SCALE GENOMIC DNA]</scope>
</reference>
<dbReference type="AlphaFoldDB" id="A0A7T8H1Z0"/>
<feature type="domain" description="Alpha-carbonic anhydrase" evidence="1">
    <location>
        <begin position="1"/>
        <end position="44"/>
    </location>
</feature>
<dbReference type="SUPFAM" id="SSF51069">
    <property type="entry name" value="Carbonic anhydrase"/>
    <property type="match status" value="1"/>
</dbReference>
<dbReference type="Pfam" id="PF00194">
    <property type="entry name" value="Carb_anhydrase"/>
    <property type="match status" value="1"/>
</dbReference>
<feature type="non-terminal residue" evidence="2">
    <location>
        <position position="1"/>
    </location>
</feature>
<gene>
    <name evidence="2" type="ORF">FKW44_016480</name>
</gene>
<name>A0A7T8H1Z0_CALRO</name>
<dbReference type="Gene3D" id="3.10.200.10">
    <property type="entry name" value="Alpha carbonic anhydrase"/>
    <property type="match status" value="1"/>
</dbReference>
<dbReference type="InterPro" id="IPR036398">
    <property type="entry name" value="CA_dom_sf"/>
</dbReference>
<organism evidence="2 3">
    <name type="scientific">Caligus rogercresseyi</name>
    <name type="common">Sea louse</name>
    <dbReference type="NCBI Taxonomy" id="217165"/>
    <lineage>
        <taxon>Eukaryota</taxon>
        <taxon>Metazoa</taxon>
        <taxon>Ecdysozoa</taxon>
        <taxon>Arthropoda</taxon>
        <taxon>Crustacea</taxon>
        <taxon>Multicrustacea</taxon>
        <taxon>Hexanauplia</taxon>
        <taxon>Copepoda</taxon>
        <taxon>Siphonostomatoida</taxon>
        <taxon>Caligidae</taxon>
        <taxon>Caligus</taxon>
    </lineage>
</organism>
<keyword evidence="3" id="KW-1185">Reference proteome</keyword>
<dbReference type="PROSITE" id="PS51144">
    <property type="entry name" value="ALPHA_CA_2"/>
    <property type="match status" value="1"/>
</dbReference>
<proteinExistence type="predicted"/>
<evidence type="ECO:0000259" key="1">
    <source>
        <dbReference type="PROSITE" id="PS51144"/>
    </source>
</evidence>
<dbReference type="Proteomes" id="UP000595437">
    <property type="component" value="Chromosome 11"/>
</dbReference>
<protein>
    <recommendedName>
        <fullName evidence="1">Alpha-carbonic anhydrase domain-containing protein</fullName>
    </recommendedName>
</protein>
<sequence>KPVPISERQLEQFRSLQFGKEPQALVNTFRNPQPINGRLIFDISSGSRTSIYLPTLLSTAILLKLLTP</sequence>
<dbReference type="EMBL" id="CP045900">
    <property type="protein sequence ID" value="QQP41959.1"/>
    <property type="molecule type" value="Genomic_DNA"/>
</dbReference>
<evidence type="ECO:0000313" key="2">
    <source>
        <dbReference type="EMBL" id="QQP41959.1"/>
    </source>
</evidence>
<accession>A0A7T8H1Z0</accession>